<proteinExistence type="inferred from homology"/>
<evidence type="ECO:0008006" key="10">
    <source>
        <dbReference type="Google" id="ProtNLM"/>
    </source>
</evidence>
<evidence type="ECO:0000256" key="6">
    <source>
        <dbReference type="SAM" id="SignalP"/>
    </source>
</evidence>
<dbReference type="EMBL" id="KV460892">
    <property type="protein sequence ID" value="OCA15298.1"/>
    <property type="molecule type" value="Genomic_DNA"/>
</dbReference>
<accession>A0A1B8XXE2</accession>
<evidence type="ECO:0000313" key="9">
    <source>
        <dbReference type="EMBL" id="OCA15298.1"/>
    </source>
</evidence>
<keyword evidence="4" id="KW-0970">Cilium biogenesis/degradation</keyword>
<feature type="domain" description="Tectonic-1-3 N-terminal" evidence="8">
    <location>
        <begin position="21"/>
        <end position="111"/>
    </location>
</feature>
<dbReference type="GO" id="GO:0030030">
    <property type="term" value="P:cell projection organization"/>
    <property type="evidence" value="ECO:0007669"/>
    <property type="project" value="UniProtKB-KW"/>
</dbReference>
<evidence type="ECO:0000256" key="5">
    <source>
        <dbReference type="ARBA" id="ARBA00023180"/>
    </source>
</evidence>
<dbReference type="RefSeq" id="XP_002941750.3">
    <property type="nucleotide sequence ID" value="XM_002941704.5"/>
</dbReference>
<organism evidence="9">
    <name type="scientific">Xenopus tropicalis</name>
    <name type="common">Western clawed frog</name>
    <name type="synonym">Silurana tropicalis</name>
    <dbReference type="NCBI Taxonomy" id="8364"/>
    <lineage>
        <taxon>Eukaryota</taxon>
        <taxon>Metazoa</taxon>
        <taxon>Chordata</taxon>
        <taxon>Craniata</taxon>
        <taxon>Vertebrata</taxon>
        <taxon>Euteleostomi</taxon>
        <taxon>Amphibia</taxon>
        <taxon>Batrachia</taxon>
        <taxon>Anura</taxon>
        <taxon>Pipoidea</taxon>
        <taxon>Pipidae</taxon>
        <taxon>Xenopodinae</taxon>
        <taxon>Xenopus</taxon>
        <taxon>Silurana</taxon>
    </lineage>
</organism>
<protein>
    <recommendedName>
        <fullName evidence="10">Tectonic domain-containing protein</fullName>
    </recommendedName>
</protein>
<dbReference type="OrthoDB" id="184109at2759"/>
<evidence type="ECO:0000256" key="3">
    <source>
        <dbReference type="ARBA" id="ARBA00022729"/>
    </source>
</evidence>
<gene>
    <name evidence="9" type="ORF">XENTR_v90030144mg</name>
</gene>
<feature type="domain" description="Tectonic-1-3" evidence="7">
    <location>
        <begin position="311"/>
        <end position="468"/>
    </location>
</feature>
<evidence type="ECO:0000259" key="8">
    <source>
        <dbReference type="Pfam" id="PF25752"/>
    </source>
</evidence>
<dbReference type="AlphaFoldDB" id="A0A1B8XXE2"/>
<feature type="chain" id="PRO_5030025883" description="Tectonic domain-containing protein" evidence="6">
    <location>
        <begin position="18"/>
        <end position="515"/>
    </location>
</feature>
<dbReference type="InterPro" id="IPR011677">
    <property type="entry name" value="TCTN1-3_dom"/>
</dbReference>
<evidence type="ECO:0000256" key="4">
    <source>
        <dbReference type="ARBA" id="ARBA00022794"/>
    </source>
</evidence>
<dbReference type="Pfam" id="PF07773">
    <property type="entry name" value="TCTN_DUF1619"/>
    <property type="match status" value="2"/>
</dbReference>
<dbReference type="InterPro" id="IPR057724">
    <property type="entry name" value="TCTN1-3_N"/>
</dbReference>
<comment type="subunit">
    <text evidence="2">Part of the tectonic-like complex (also named B9 complex).</text>
</comment>
<dbReference type="InterPro" id="IPR040354">
    <property type="entry name" value="TCTN1-3"/>
</dbReference>
<comment type="similarity">
    <text evidence="1">Belongs to the tectonic family.</text>
</comment>
<feature type="domain" description="Tectonic-1-3" evidence="7">
    <location>
        <begin position="142"/>
        <end position="293"/>
    </location>
</feature>
<dbReference type="PANTHER" id="PTHR14611:SF4">
    <property type="entry name" value="TECTONIC-3"/>
    <property type="match status" value="1"/>
</dbReference>
<name>A0A1B8XXE2_XENTR</name>
<evidence type="ECO:0000256" key="1">
    <source>
        <dbReference type="ARBA" id="ARBA00007633"/>
    </source>
</evidence>
<dbReference type="ExpressionAtlas" id="A0A1B8XXE2">
    <property type="expression patterns" value="baseline"/>
</dbReference>
<feature type="signal peptide" evidence="6">
    <location>
        <begin position="1"/>
        <end position="17"/>
    </location>
</feature>
<keyword evidence="5" id="KW-0325">Glycoprotein</keyword>
<dbReference type="PaxDb" id="8364-ENSXETP00000056200"/>
<sequence length="515" mass="53314">MVPVLTVLLVWAGGVRALTGVGVCTCDLSPGLCDLNCCCDPDCSLSDPTTVFSFCLPGSTKVQRWACLSSWLMFRSNAPYPTTNIAPVTPGSPNLFCVLPSDSSLNYFIAPRTVSLGDFSALSARYSGASFSPAPESNPAVPASYKAGDPIFTISPGGTLGQLRQPAAVGDSSVCSFSNPARFLASGTTSCLRVINSVSGSCQADPTLGTQYYYRNISVIGANPTGTVITSQSVPIISLVTDTPILQGGSCNNVVSQVSYTVRYNGTAGIVSVAASFTLVNISGTSVSLVQSFGVLYESVSSVAPGTVRSGNPGYLVGLPVLSDAGPLLVPRSVGGSCTSAPVGFGENTLSACAIRGTGAETCGDLATRAYSTLLGGKLPQAVATVGNTVATQSGQWVPIIYQNCSNQPPGNCTSCPVPVSLAIHILWANVGQLSNPQAQVLGARFQYRCQLVQCQDATILQTQVTFTDLTQRGPPPRSCATGPVAPGLLHQWTSGTLLPLAWVLLGYMLHLWDG</sequence>
<dbReference type="KEGG" id="xtr:100496186"/>
<dbReference type="PANTHER" id="PTHR14611">
    <property type="entry name" value="TECTONIC FAMILY MEMBER"/>
    <property type="match status" value="1"/>
</dbReference>
<reference evidence="9" key="3">
    <citation type="submission" date="2016-05" db="EMBL/GenBank/DDBJ databases">
        <title>WGS assembly of Xenopus tropicalis.</title>
        <authorList>
            <person name="Sessions A."/>
            <person name="Jenkins J."/>
            <person name="Mitros T."/>
            <person name="Lyons J.T."/>
            <person name="Dichmann D.S."/>
            <person name="Robert J."/>
            <person name="Harland R.M."/>
            <person name="Rokhsar D.S."/>
        </authorList>
    </citation>
    <scope>NUCLEOTIDE SEQUENCE</scope>
    <source>
        <strain evidence="9">Nigerian</strain>
    </source>
</reference>
<evidence type="ECO:0000256" key="2">
    <source>
        <dbReference type="ARBA" id="ARBA00011495"/>
    </source>
</evidence>
<reference evidence="9" key="1">
    <citation type="submission" date="2009-11" db="EMBL/GenBank/DDBJ databases">
        <authorList>
            <consortium name="US DOE Joint Genome Institute (JGI-PGF)"/>
            <person name="Ottilar R."/>
            <person name="Schmutz J."/>
            <person name="Salamov A."/>
            <person name="Cheng J.F."/>
            <person name="Lucas S."/>
            <person name="Pitluck S."/>
            <person name="Gundlach H."/>
            <person name="Guo Y."/>
            <person name="Haberer G."/>
            <person name="Nasrallah J."/>
            <person name="Mayer K.F.X."/>
            <person name="van de Peer Y."/>
            <person name="Weigel D."/>
            <person name="Grigoriev I.V."/>
        </authorList>
    </citation>
    <scope>NUCLEOTIDE SEQUENCE</scope>
    <source>
        <strain evidence="9">Nigerian</strain>
    </source>
</reference>
<dbReference type="Pfam" id="PF25752">
    <property type="entry name" value="DUF1619_N"/>
    <property type="match status" value="1"/>
</dbReference>
<evidence type="ECO:0000259" key="7">
    <source>
        <dbReference type="Pfam" id="PF07773"/>
    </source>
</evidence>
<dbReference type="STRING" id="8364.ENSXETP00000017978"/>
<keyword evidence="3 6" id="KW-0732">Signal</keyword>
<reference evidence="9" key="2">
    <citation type="journal article" date="2010" name="Science">
        <title>The genome of the Western clawed frog Xenopus tropicalis.</title>
        <authorList>
            <person name="Hellsten U."/>
            <person name="Harland R.M."/>
            <person name="Gilchrist M.J."/>
            <person name="Hendrix D."/>
            <person name="Jurka J."/>
            <person name="Kapitonov V."/>
            <person name="Ovcharenko I."/>
            <person name="Putnam N.H."/>
            <person name="Shu S."/>
            <person name="Taher L."/>
            <person name="Blitz I.L."/>
            <person name="Blumberg B."/>
            <person name="Dichmann D.S."/>
            <person name="Dubchak I."/>
            <person name="Amaya E."/>
            <person name="Detter J.C."/>
            <person name="Fletcher R."/>
            <person name="Gerhard D.S."/>
            <person name="Goodstein D."/>
            <person name="Graves T."/>
            <person name="Grigoriev I.V."/>
            <person name="Grimwood J."/>
            <person name="Kawashima T."/>
            <person name="Lindquist E."/>
            <person name="Lucas S.M."/>
            <person name="Mead P.E."/>
            <person name="Mitros T."/>
            <person name="Ogino H."/>
            <person name="Ohta Y."/>
            <person name="Poliakov A.V."/>
            <person name="Pollet N."/>
            <person name="Robert J."/>
            <person name="Salamov A."/>
            <person name="Sater A.K."/>
            <person name="Schmutz J."/>
            <person name="Terry A."/>
            <person name="Vize P.D."/>
            <person name="Warren W.C."/>
            <person name="Wells D."/>
            <person name="Wills A."/>
            <person name="Wilson R.K."/>
            <person name="Zimmerman L.B."/>
            <person name="Zorn A.M."/>
            <person name="Grainger R."/>
            <person name="Grammer T."/>
            <person name="Khokha M.K."/>
            <person name="Richardson P.M."/>
            <person name="Rokhsar D.S."/>
        </authorList>
    </citation>
    <scope>NUCLEOTIDE SEQUENCE [LARGE SCALE GENOMIC DNA]</scope>
    <source>
        <strain evidence="9">Nigerian</strain>
    </source>
</reference>